<dbReference type="EMBL" id="FNAI01000009">
    <property type="protein sequence ID" value="SDE74441.1"/>
    <property type="molecule type" value="Genomic_DNA"/>
</dbReference>
<gene>
    <name evidence="1" type="ORF">SAMN05216464_10927</name>
</gene>
<organism evidence="1 2">
    <name type="scientific">Mucilaginibacter pineti</name>
    <dbReference type="NCBI Taxonomy" id="1391627"/>
    <lineage>
        <taxon>Bacteria</taxon>
        <taxon>Pseudomonadati</taxon>
        <taxon>Bacteroidota</taxon>
        <taxon>Sphingobacteriia</taxon>
        <taxon>Sphingobacteriales</taxon>
        <taxon>Sphingobacteriaceae</taxon>
        <taxon>Mucilaginibacter</taxon>
    </lineage>
</organism>
<dbReference type="Proteomes" id="UP000199072">
    <property type="component" value="Unassembled WGS sequence"/>
</dbReference>
<evidence type="ECO:0000313" key="1">
    <source>
        <dbReference type="EMBL" id="SDE74441.1"/>
    </source>
</evidence>
<keyword evidence="2" id="KW-1185">Reference proteome</keyword>
<sequence>MQMKAGVIGVTKNISKKEASFLLENDASFVLKQLPKIR</sequence>
<dbReference type="AlphaFoldDB" id="A0A1G7FEV2"/>
<name>A0A1G7FEV2_9SPHI</name>
<proteinExistence type="predicted"/>
<evidence type="ECO:0000313" key="2">
    <source>
        <dbReference type="Proteomes" id="UP000199072"/>
    </source>
</evidence>
<accession>A0A1G7FEV2</accession>
<reference evidence="1 2" key="1">
    <citation type="submission" date="2016-10" db="EMBL/GenBank/DDBJ databases">
        <authorList>
            <person name="de Groot N.N."/>
        </authorList>
    </citation>
    <scope>NUCLEOTIDE SEQUENCE [LARGE SCALE GENOMIC DNA]</scope>
    <source>
        <strain evidence="1 2">47C3B</strain>
    </source>
</reference>
<dbReference type="STRING" id="1391627.SAMN05216464_10927"/>
<protein>
    <submittedName>
        <fullName evidence="1">Uncharacterized protein</fullName>
    </submittedName>
</protein>